<dbReference type="AlphaFoldDB" id="F4NV57"/>
<evidence type="ECO:0000313" key="2">
    <source>
        <dbReference type="Proteomes" id="UP000007241"/>
    </source>
</evidence>
<dbReference type="InterPro" id="IPR032675">
    <property type="entry name" value="LRR_dom_sf"/>
</dbReference>
<dbReference type="InParanoid" id="F4NV57"/>
<proteinExistence type="predicted"/>
<dbReference type="GO" id="GO:0005737">
    <property type="term" value="C:cytoplasm"/>
    <property type="evidence" value="ECO:0000318"/>
    <property type="project" value="GO_Central"/>
</dbReference>
<evidence type="ECO:0000313" key="1">
    <source>
        <dbReference type="EMBL" id="EGF84479.1"/>
    </source>
</evidence>
<dbReference type="OrthoDB" id="2107819at2759"/>
<reference evidence="1 2" key="1">
    <citation type="submission" date="2009-12" db="EMBL/GenBank/DDBJ databases">
        <title>The draft genome of Batrachochytrium dendrobatidis.</title>
        <authorList>
            <consortium name="US DOE Joint Genome Institute (JGI-PGF)"/>
            <person name="Kuo A."/>
            <person name="Salamov A."/>
            <person name="Schmutz J."/>
            <person name="Lucas S."/>
            <person name="Pitluck S."/>
            <person name="Rosenblum E."/>
            <person name="Stajich J."/>
            <person name="Eisen M."/>
            <person name="Grigoriev I.V."/>
        </authorList>
    </citation>
    <scope>NUCLEOTIDE SEQUENCE [LARGE SCALE GENOMIC DNA]</scope>
    <source>
        <strain evidence="2">JAM81 / FGSC 10211</strain>
    </source>
</reference>
<dbReference type="EMBL" id="GL882879">
    <property type="protein sequence ID" value="EGF84479.1"/>
    <property type="molecule type" value="Genomic_DNA"/>
</dbReference>
<dbReference type="GeneID" id="18241984"/>
<dbReference type="HOGENOM" id="CLU_436113_0_0_1"/>
<gene>
    <name evidence="1" type="ORF">BATDEDRAFT_85219</name>
</gene>
<evidence type="ECO:0008006" key="3">
    <source>
        <dbReference type="Google" id="ProtNLM"/>
    </source>
</evidence>
<dbReference type="SUPFAM" id="SSF52047">
    <property type="entry name" value="RNI-like"/>
    <property type="match status" value="1"/>
</dbReference>
<organism evidence="1 2">
    <name type="scientific">Batrachochytrium dendrobatidis (strain JAM81 / FGSC 10211)</name>
    <name type="common">Frog chytrid fungus</name>
    <dbReference type="NCBI Taxonomy" id="684364"/>
    <lineage>
        <taxon>Eukaryota</taxon>
        <taxon>Fungi</taxon>
        <taxon>Fungi incertae sedis</taxon>
        <taxon>Chytridiomycota</taxon>
        <taxon>Chytridiomycota incertae sedis</taxon>
        <taxon>Chytridiomycetes</taxon>
        <taxon>Rhizophydiales</taxon>
        <taxon>Rhizophydiales incertae sedis</taxon>
        <taxon>Batrachochytrium</taxon>
    </lineage>
</organism>
<dbReference type="Proteomes" id="UP000007241">
    <property type="component" value="Unassembled WGS sequence"/>
</dbReference>
<name>F4NV57_BATDJ</name>
<accession>F4NV57</accession>
<sequence>MAHVNSIQLDTLESTSTVLSTRMDEIKLTQDCFSRRNTALQFHSCRQLPIELWAYIIEQVAYLPTPPALLPRYSSQYTLYSLSLVSSDLAKLVVPWLWRSPHIKSMRAAVSFYRSVICYPSTVLSHANLLTYTHQVMARNKLKSYPSALLGAAADSQLPPVISCVGPYSARGLFLFSQVHSICYINPDQISLLYMLLDKCLNLRRIPSKLWCTLSSSLYNLIASRIKSLDMIEVTDNNHNCLDEIAKAVDRANRDWVGGARSSSSAKTVLDIPDIRDLVECLLPSVRRLASLFTHFKQLDRLILEDEALLKSPEIVLQIITYFHPRLKAVKLVNSTPAGFTTATLVHLQHACAQLAYLLLKRFTFCKSFTILPFNSLKRLDLVECRFKSDQVAFAMISACPNLEAFTMQTCIIDTPISHDKHDEFFETFFKTLISNSLKLLSLSKVRTVTFNNQFATDSVPDTKSYALTLSSRAIQLLSTAAPHLRHIILDQVVYGIEQMLLLTELFPKLYTLSIVTLSSMTINTAIEIASPLKSIRAFSLICLAVDDNESSDMLLRYLVKRFDRTLESIGISNNVSLSAVEEAVNSCKNLRSLYLPQLAKDQADISLWLQQRSVGYEFSSDCEFDF</sequence>
<dbReference type="Gene3D" id="3.80.10.10">
    <property type="entry name" value="Ribonuclease Inhibitor"/>
    <property type="match status" value="1"/>
</dbReference>
<keyword evidence="2" id="KW-1185">Reference proteome</keyword>
<dbReference type="RefSeq" id="XP_006676460.1">
    <property type="nucleotide sequence ID" value="XM_006676397.1"/>
</dbReference>
<protein>
    <recommendedName>
        <fullName evidence="3">F-box domain-containing protein</fullName>
    </recommendedName>
</protein>